<dbReference type="EMBL" id="UINC01123656">
    <property type="protein sequence ID" value="SVD00274.1"/>
    <property type="molecule type" value="Genomic_DNA"/>
</dbReference>
<protein>
    <submittedName>
        <fullName evidence="1">Uncharacterized protein</fullName>
    </submittedName>
</protein>
<reference evidence="1" key="1">
    <citation type="submission" date="2018-05" db="EMBL/GenBank/DDBJ databases">
        <authorList>
            <person name="Lanie J.A."/>
            <person name="Ng W.-L."/>
            <person name="Kazmierczak K.M."/>
            <person name="Andrzejewski T.M."/>
            <person name="Davidsen T.M."/>
            <person name="Wayne K.J."/>
            <person name="Tettelin H."/>
            <person name="Glass J.I."/>
            <person name="Rusch D."/>
            <person name="Podicherti R."/>
            <person name="Tsui H.-C.T."/>
            <person name="Winkler M.E."/>
        </authorList>
    </citation>
    <scope>NUCLEOTIDE SEQUENCE</scope>
</reference>
<proteinExistence type="predicted"/>
<organism evidence="1">
    <name type="scientific">marine metagenome</name>
    <dbReference type="NCBI Taxonomy" id="408172"/>
    <lineage>
        <taxon>unclassified sequences</taxon>
        <taxon>metagenomes</taxon>
        <taxon>ecological metagenomes</taxon>
    </lineage>
</organism>
<evidence type="ECO:0000313" key="1">
    <source>
        <dbReference type="EMBL" id="SVD00274.1"/>
    </source>
</evidence>
<dbReference type="AlphaFoldDB" id="A0A382RRG4"/>
<gene>
    <name evidence="1" type="ORF">METZ01_LOCUS353128</name>
</gene>
<accession>A0A382RRG4</accession>
<sequence>MKAHPYIMKANMYSDLKPKYIELYSRKPPSIAPKIFEKKATDKDDDFFNSFENANPEKNIGKVKITVISSLLAYSGKFSVLIKVNNNPHNKDMNSSP</sequence>
<name>A0A382RRG4_9ZZZZ</name>